<gene>
    <name evidence="4" type="ORF">VroAM7_32890</name>
</gene>
<dbReference type="GO" id="GO:0016020">
    <property type="term" value="C:membrane"/>
    <property type="evidence" value="ECO:0007669"/>
    <property type="project" value="TreeGrafter"/>
</dbReference>
<keyword evidence="1" id="KW-0472">Membrane</keyword>
<keyword evidence="1" id="KW-1133">Transmembrane helix</keyword>
<feature type="transmembrane region" description="Helical" evidence="1">
    <location>
        <begin position="275"/>
        <end position="295"/>
    </location>
</feature>
<dbReference type="Proteomes" id="UP000315115">
    <property type="component" value="Chromosome 2"/>
</dbReference>
<feature type="domain" description="Acyltransferase 3" evidence="2">
    <location>
        <begin position="6"/>
        <end position="314"/>
    </location>
</feature>
<feature type="transmembrane region" description="Helical" evidence="1">
    <location>
        <begin position="220"/>
        <end position="236"/>
    </location>
</feature>
<evidence type="ECO:0000259" key="2">
    <source>
        <dbReference type="Pfam" id="PF01757"/>
    </source>
</evidence>
<evidence type="ECO:0000313" key="4">
    <source>
        <dbReference type="EMBL" id="BBL90636.1"/>
    </source>
</evidence>
<evidence type="ECO:0000313" key="5">
    <source>
        <dbReference type="Proteomes" id="UP000315115"/>
    </source>
</evidence>
<feature type="transmembrane region" description="Helical" evidence="1">
    <location>
        <begin position="72"/>
        <end position="91"/>
    </location>
</feature>
<feature type="transmembrane region" description="Helical" evidence="1">
    <location>
        <begin position="141"/>
        <end position="159"/>
    </location>
</feature>
<dbReference type="RefSeq" id="WP_138955479.1">
    <property type="nucleotide sequence ID" value="NZ_AP019799.1"/>
</dbReference>
<protein>
    <recommendedName>
        <fullName evidence="6">Acyltransferase</fullName>
    </recommendedName>
</protein>
<feature type="transmembrane region" description="Helical" evidence="1">
    <location>
        <begin position="30"/>
        <end position="51"/>
    </location>
</feature>
<dbReference type="GO" id="GO:0009103">
    <property type="term" value="P:lipopolysaccharide biosynthetic process"/>
    <property type="evidence" value="ECO:0007669"/>
    <property type="project" value="TreeGrafter"/>
</dbReference>
<evidence type="ECO:0000259" key="3">
    <source>
        <dbReference type="Pfam" id="PF19040"/>
    </source>
</evidence>
<evidence type="ECO:0000256" key="1">
    <source>
        <dbReference type="SAM" id="Phobius"/>
    </source>
</evidence>
<evidence type="ECO:0008006" key="6">
    <source>
        <dbReference type="Google" id="ProtNLM"/>
    </source>
</evidence>
<sequence>MNFRSDINGLRAIAVISVVLFHFNPEILPGGFAGVDVFFVISGFLMTSIIFRGLENSNFSIVNFYISRANRIIPALAILCLVIMIFGWFYLTPLDFKTLGKHVSGSIRFISNSMYLKESGYFDVSANSKWLLHTWSLSVEWQFYLIYPVVLTLLYKAFGLKTLRKILIAATVSFYLYSLYSSYSNPNASYFLLSNRAWEMLLGGIAYAYPIELKNSLKNLLSRCGILLIAISFIVSSKSSLWPGYLALLPTIGTYLVIICNQNSLITSNYISNKLGLWSYSIYLWHWPLVVLGTYFAIQNWIWFGLPLSILLGYISHRYVESYKFPKLKEIKIKYVISAKPILFALAIFVISKGIVEADGIAFRVDDRVAKAEAATFDRNELTRSCFYGPETPIDAKPCVLGNKNNIQLIIVGDSHADAISSGILDAIDLQDGGAVTFLRHSCPFIFGAKLTDYSVDNCAAANEHTFNIIEREYPGIPVFVVNRTSSYLFGHSELVKIKKNAGPGIYFSEIHQKLDDELLQEYSSHYEDTICSLSHNNPTYITTPIPEMLINVPQYVSRGILKNGGVIDVTLPIKTYNDRHGFIVGLMDRVSAKCGSTVLNVKEYLCDSEKCNGSQNGLPLYYDADHMTVSGSKLLTPLFKQAITNPS</sequence>
<proteinExistence type="predicted"/>
<dbReference type="Pfam" id="PF01757">
    <property type="entry name" value="Acyl_transf_3"/>
    <property type="match status" value="1"/>
</dbReference>
<organism evidence="4 5">
    <name type="scientific">Vibrio rotiferianus</name>
    <dbReference type="NCBI Taxonomy" id="190895"/>
    <lineage>
        <taxon>Bacteria</taxon>
        <taxon>Pseudomonadati</taxon>
        <taxon>Pseudomonadota</taxon>
        <taxon>Gammaproteobacteria</taxon>
        <taxon>Vibrionales</taxon>
        <taxon>Vibrionaceae</taxon>
        <taxon>Vibrio</taxon>
    </lineage>
</organism>
<dbReference type="AlphaFoldDB" id="A0A510IDZ4"/>
<dbReference type="InterPro" id="IPR002656">
    <property type="entry name" value="Acyl_transf_3_dom"/>
</dbReference>
<dbReference type="InterPro" id="IPR050879">
    <property type="entry name" value="Acyltransferase_3"/>
</dbReference>
<dbReference type="PANTHER" id="PTHR23028:SF53">
    <property type="entry name" value="ACYL_TRANSF_3 DOMAIN-CONTAINING PROTEIN"/>
    <property type="match status" value="1"/>
</dbReference>
<dbReference type="GO" id="GO:0016747">
    <property type="term" value="F:acyltransferase activity, transferring groups other than amino-acyl groups"/>
    <property type="evidence" value="ECO:0007669"/>
    <property type="project" value="InterPro"/>
</dbReference>
<accession>A0A510IDZ4</accession>
<dbReference type="EMBL" id="AP019799">
    <property type="protein sequence ID" value="BBL90636.1"/>
    <property type="molecule type" value="Genomic_DNA"/>
</dbReference>
<feature type="transmembrane region" description="Helical" evidence="1">
    <location>
        <begin position="7"/>
        <end position="24"/>
    </location>
</feature>
<keyword evidence="1" id="KW-0812">Transmembrane</keyword>
<dbReference type="Pfam" id="PF19040">
    <property type="entry name" value="SGNH"/>
    <property type="match status" value="1"/>
</dbReference>
<feature type="transmembrane region" description="Helical" evidence="1">
    <location>
        <begin position="242"/>
        <end position="263"/>
    </location>
</feature>
<reference evidence="5" key="1">
    <citation type="submission" date="2019-07" db="EMBL/GenBank/DDBJ databases">
        <title>Complete Genome Sequences of Vibrion rotiferianus strain AM7.</title>
        <authorList>
            <person name="Miyazaki K."/>
            <person name="Wiseschart A."/>
            <person name="Pootanakit K."/>
            <person name="Ishimori K."/>
            <person name="Kitahara K."/>
        </authorList>
    </citation>
    <scope>NUCLEOTIDE SEQUENCE [LARGE SCALE GENOMIC DNA]</scope>
    <source>
        <strain evidence="5">AM7</strain>
    </source>
</reference>
<feature type="transmembrane region" description="Helical" evidence="1">
    <location>
        <begin position="301"/>
        <end position="320"/>
    </location>
</feature>
<name>A0A510IDZ4_9VIBR</name>
<feature type="domain" description="SGNH" evidence="3">
    <location>
        <begin position="386"/>
        <end position="642"/>
    </location>
</feature>
<dbReference type="PANTHER" id="PTHR23028">
    <property type="entry name" value="ACETYLTRANSFERASE"/>
    <property type="match status" value="1"/>
</dbReference>
<dbReference type="InterPro" id="IPR043968">
    <property type="entry name" value="SGNH"/>
</dbReference>